<dbReference type="EMBL" id="WJPN01000010">
    <property type="protein sequence ID" value="MRH01208.1"/>
    <property type="molecule type" value="Genomic_DNA"/>
</dbReference>
<name>A0A6N7QC60_9XANT</name>
<keyword evidence="3" id="KW-1185">Reference proteome</keyword>
<sequence length="73" mass="8021">MEGLSSQFLKTTYLPSVLPISEIGKDVLPPSTEILTSMFWFSNVLSSTINCATDLPLVVQSGLIICEFQVLEQ</sequence>
<accession>A0A6N7QC60</accession>
<comment type="caution">
    <text evidence="1">The sequence shown here is derived from an EMBL/GenBank/DDBJ whole genome shotgun (WGS) entry which is preliminary data.</text>
</comment>
<evidence type="ECO:0000313" key="1">
    <source>
        <dbReference type="EMBL" id="MRH01208.1"/>
    </source>
</evidence>
<dbReference type="AlphaFoldDB" id="A0A6N7QC60"/>
<dbReference type="Proteomes" id="UP000439314">
    <property type="component" value="Unassembled WGS sequence"/>
</dbReference>
<organism evidence="1 4">
    <name type="scientific">Xanthomonas sontii</name>
    <dbReference type="NCBI Taxonomy" id="2650745"/>
    <lineage>
        <taxon>Bacteria</taxon>
        <taxon>Pseudomonadati</taxon>
        <taxon>Pseudomonadota</taxon>
        <taxon>Gammaproteobacteria</taxon>
        <taxon>Lysobacterales</taxon>
        <taxon>Lysobacteraceae</taxon>
        <taxon>Xanthomonas</taxon>
    </lineage>
</organism>
<evidence type="ECO:0000313" key="4">
    <source>
        <dbReference type="Proteomes" id="UP000439314"/>
    </source>
</evidence>
<reference evidence="2" key="2">
    <citation type="journal article" date="2020" name="Plant Dis.">
        <title>A Grain Rot of Rice in Iran Caused by a Xanthomonas Strain Closely Related to X. sacchari.</title>
        <authorList>
            <person name="Mirghasempour S.A."/>
            <person name="Huang S."/>
            <person name="Studholme D.J."/>
            <person name="Brady C.L."/>
        </authorList>
    </citation>
    <scope>NUCLEOTIDE SEQUENCE</scope>
    <source>
        <strain evidence="2">SAM114</strain>
    </source>
</reference>
<proteinExistence type="predicted"/>
<evidence type="ECO:0000313" key="2">
    <source>
        <dbReference type="EMBL" id="MRH75355.1"/>
    </source>
</evidence>
<protein>
    <submittedName>
        <fullName evidence="1">Uncharacterized protein</fullName>
    </submittedName>
</protein>
<evidence type="ECO:0000313" key="3">
    <source>
        <dbReference type="Proteomes" id="UP000437931"/>
    </source>
</evidence>
<dbReference type="Proteomes" id="UP000437931">
    <property type="component" value="Unassembled WGS sequence"/>
</dbReference>
<dbReference type="EMBL" id="WJPM01000009">
    <property type="protein sequence ID" value="MRH75355.1"/>
    <property type="molecule type" value="Genomic_DNA"/>
</dbReference>
<gene>
    <name evidence="1" type="ORF">GIY21_13010</name>
    <name evidence="2" type="ORF">GIY22_12040</name>
</gene>
<reference evidence="3 4" key="1">
    <citation type="submission" date="2019-11" db="EMBL/GenBank/DDBJ databases">
        <title>First report of rice panicle blight caused by Xanthomonas sp. in Iran.</title>
        <authorList>
            <person name="Mirghasempour S.A."/>
            <person name="Huang S."/>
            <person name="Brady C.L."/>
            <person name="Studholme D.J."/>
        </authorList>
    </citation>
    <scope>NUCLEOTIDE SEQUENCE [LARGE SCALE GENOMIC DNA]</scope>
    <source>
        <strain evidence="1 4">ASD011</strain>
        <strain evidence="3">SAM114</strain>
    </source>
</reference>